<name>A0A075UNQ8_9PSEU</name>
<reference evidence="2 3" key="1">
    <citation type="journal article" date="2014" name="J. Biotechnol.">
        <title>Complete genome sequence of the actinobacterium Amycolatopsis japonica MG417-CF17(T) (=DSM 44213T) producing (S,S)-N,N'-ethylenediaminedisuccinic acid.</title>
        <authorList>
            <person name="Stegmann E."/>
            <person name="Albersmeier A."/>
            <person name="Spohn M."/>
            <person name="Gert H."/>
            <person name="Weber T."/>
            <person name="Wohlleben W."/>
            <person name="Kalinowski J."/>
            <person name="Ruckert C."/>
        </authorList>
    </citation>
    <scope>NUCLEOTIDE SEQUENCE [LARGE SCALE GENOMIC DNA]</scope>
    <source>
        <strain evidence="3">MG417-CF17 (DSM 44213)</strain>
    </source>
</reference>
<feature type="region of interest" description="Disordered" evidence="1">
    <location>
        <begin position="1"/>
        <end position="24"/>
    </location>
</feature>
<protein>
    <submittedName>
        <fullName evidence="2">Uncharacterized protein</fullName>
    </submittedName>
</protein>
<organism evidence="2 3">
    <name type="scientific">Amycolatopsis japonica</name>
    <dbReference type="NCBI Taxonomy" id="208439"/>
    <lineage>
        <taxon>Bacteria</taxon>
        <taxon>Bacillati</taxon>
        <taxon>Actinomycetota</taxon>
        <taxon>Actinomycetes</taxon>
        <taxon>Pseudonocardiales</taxon>
        <taxon>Pseudonocardiaceae</taxon>
        <taxon>Amycolatopsis</taxon>
        <taxon>Amycolatopsis japonica group</taxon>
    </lineage>
</organism>
<dbReference type="HOGENOM" id="CLU_1197772_0_0_11"/>
<dbReference type="KEGG" id="aja:AJAP_08045"/>
<feature type="region of interest" description="Disordered" evidence="1">
    <location>
        <begin position="161"/>
        <end position="187"/>
    </location>
</feature>
<dbReference type="AlphaFoldDB" id="A0A075UNQ8"/>
<proteinExistence type="predicted"/>
<evidence type="ECO:0000313" key="3">
    <source>
        <dbReference type="Proteomes" id="UP000028492"/>
    </source>
</evidence>
<dbReference type="EMBL" id="CP008953">
    <property type="protein sequence ID" value="AIG74518.1"/>
    <property type="molecule type" value="Genomic_DNA"/>
</dbReference>
<accession>A0A075UNQ8</accession>
<sequence length="231" mass="24573">MRGRHRLQPDGLPDTRRGGAEDPFRVVPLLADGMRRGVGPIRHADGEFLRSRRTQDVGDVGAEGRVPAFVDGHLLVVDPHRRGLVDGAEVEQHPLTVPTGRNVENLAIPEGFVPPSDAGERRFRRARHQDPLAVPVAAGRAAARVLPDAVEVQPAFADQPGRGYSGSALPGPTCADHGVESTGSTVSQAGPAAFTEDVIDPMVAKIAAPRRPRSVSPVGVIAPSRRRPTHE</sequence>
<feature type="region of interest" description="Disordered" evidence="1">
    <location>
        <begin position="209"/>
        <end position="231"/>
    </location>
</feature>
<feature type="compositionally biased region" description="Basic and acidic residues" evidence="1">
    <location>
        <begin position="13"/>
        <end position="24"/>
    </location>
</feature>
<evidence type="ECO:0000313" key="2">
    <source>
        <dbReference type="EMBL" id="AIG74518.1"/>
    </source>
</evidence>
<dbReference type="Proteomes" id="UP000028492">
    <property type="component" value="Chromosome"/>
</dbReference>
<gene>
    <name evidence="2" type="ORF">AJAP_08045</name>
</gene>
<keyword evidence="3" id="KW-1185">Reference proteome</keyword>
<evidence type="ECO:0000256" key="1">
    <source>
        <dbReference type="SAM" id="MobiDB-lite"/>
    </source>
</evidence>